<gene>
    <name evidence="2" type="ORF">LTR84_008539</name>
</gene>
<feature type="region of interest" description="Disordered" evidence="1">
    <location>
        <begin position="215"/>
        <end position="248"/>
    </location>
</feature>
<protein>
    <recommendedName>
        <fullName evidence="4">CTLH domain-containing protein</fullName>
    </recommendedName>
</protein>
<reference evidence="2 3" key="1">
    <citation type="submission" date="2023-08" db="EMBL/GenBank/DDBJ databases">
        <title>Black Yeasts Isolated from many extreme environments.</title>
        <authorList>
            <person name="Coleine C."/>
            <person name="Stajich J.E."/>
            <person name="Selbmann L."/>
        </authorList>
    </citation>
    <scope>NUCLEOTIDE SEQUENCE [LARGE SCALE GENOMIC DNA]</scope>
    <source>
        <strain evidence="2 3">CCFEE 5792</strain>
    </source>
</reference>
<dbReference type="AlphaFoldDB" id="A0AAV9MWP1"/>
<feature type="region of interest" description="Disordered" evidence="1">
    <location>
        <begin position="1"/>
        <end position="95"/>
    </location>
</feature>
<dbReference type="Proteomes" id="UP001358417">
    <property type="component" value="Unassembled WGS sequence"/>
</dbReference>
<dbReference type="RefSeq" id="XP_064701681.1">
    <property type="nucleotide sequence ID" value="XM_064852084.1"/>
</dbReference>
<sequence>MNDPTLPEVSQSLPGAPIDHDQPMFTDEEAAHADDELTTEGGTDSPPPLTDGLTHEDSQESLLLSSSHSDEDSSLHSHSVSTDVQPESNHSDGDTMVLNLDDEVAALVNEAQIDNMVPALVNFYSVNRLPLIQVLDRHVQVILNRSQAFENGQVTIYDKALLTLTQHGTNLDRPSAIQFFCVHYLSLPIEGDPGYGFEIINQAVRLQSVLRTELSSPARPSSDDATAVDHNPPAAAAGEDPKPEREPRNLERLREVYEQAKNDFYTELNRPGRDDRDAHAAAMFLRDTAENLLTLLHGQTVDETFLEDLNSTYTMAKAMVVSLVGGRKRKFDPVPDDAAIPTGPSGARAGSARNYNDNTRAHENRGRSRTQPQGGAPQTFRREDRRDDERYSFEDQRSSFDERRAGNDRNEPNPRQRRANINNTSQWQDWDGRVDNLLPSQRGNWHRYDGLAMNERQRGGNDQRYAEEHGLEWNYETGTWIPGGRGVDSYRPNSRS</sequence>
<feature type="region of interest" description="Disordered" evidence="1">
    <location>
        <begin position="476"/>
        <end position="496"/>
    </location>
</feature>
<feature type="region of interest" description="Disordered" evidence="1">
    <location>
        <begin position="331"/>
        <end position="425"/>
    </location>
</feature>
<keyword evidence="3" id="KW-1185">Reference proteome</keyword>
<evidence type="ECO:0000313" key="2">
    <source>
        <dbReference type="EMBL" id="KAK5046082.1"/>
    </source>
</evidence>
<proteinExistence type="predicted"/>
<accession>A0AAV9MWP1</accession>
<organism evidence="2 3">
    <name type="scientific">Exophiala bonariae</name>
    <dbReference type="NCBI Taxonomy" id="1690606"/>
    <lineage>
        <taxon>Eukaryota</taxon>
        <taxon>Fungi</taxon>
        <taxon>Dikarya</taxon>
        <taxon>Ascomycota</taxon>
        <taxon>Pezizomycotina</taxon>
        <taxon>Eurotiomycetes</taxon>
        <taxon>Chaetothyriomycetidae</taxon>
        <taxon>Chaetothyriales</taxon>
        <taxon>Herpotrichiellaceae</taxon>
        <taxon>Exophiala</taxon>
    </lineage>
</organism>
<evidence type="ECO:0000256" key="1">
    <source>
        <dbReference type="SAM" id="MobiDB-lite"/>
    </source>
</evidence>
<evidence type="ECO:0000313" key="3">
    <source>
        <dbReference type="Proteomes" id="UP001358417"/>
    </source>
</evidence>
<name>A0AAV9MWP1_9EURO</name>
<feature type="compositionally biased region" description="Basic and acidic residues" evidence="1">
    <location>
        <begin position="380"/>
        <end position="414"/>
    </location>
</feature>
<evidence type="ECO:0008006" key="4">
    <source>
        <dbReference type="Google" id="ProtNLM"/>
    </source>
</evidence>
<comment type="caution">
    <text evidence="2">The sequence shown here is derived from an EMBL/GenBank/DDBJ whole genome shotgun (WGS) entry which is preliminary data.</text>
</comment>
<dbReference type="EMBL" id="JAVRRD010000032">
    <property type="protein sequence ID" value="KAK5046082.1"/>
    <property type="molecule type" value="Genomic_DNA"/>
</dbReference>
<feature type="compositionally biased region" description="Basic and acidic residues" evidence="1">
    <location>
        <begin position="239"/>
        <end position="248"/>
    </location>
</feature>
<dbReference type="GeneID" id="89976702"/>